<evidence type="ECO:0000256" key="1">
    <source>
        <dbReference type="ARBA" id="ARBA00022679"/>
    </source>
</evidence>
<dbReference type="OrthoDB" id="1862401at2759"/>
<dbReference type="Pfam" id="PF02458">
    <property type="entry name" value="Transferase"/>
    <property type="match status" value="1"/>
</dbReference>
<name>A0A2D3V5T7_9PEZI</name>
<dbReference type="InterPro" id="IPR051283">
    <property type="entry name" value="Sec_Metabolite_Acyltrans"/>
</dbReference>
<accession>A0A2D3V5T7</accession>
<evidence type="ECO:0008006" key="4">
    <source>
        <dbReference type="Google" id="ProtNLM"/>
    </source>
</evidence>
<dbReference type="AlphaFoldDB" id="A0A2D3V5T7"/>
<dbReference type="Gene3D" id="3.30.559.10">
    <property type="entry name" value="Chloramphenicol acetyltransferase-like domain"/>
    <property type="match status" value="2"/>
</dbReference>
<dbReference type="PANTHER" id="PTHR31896">
    <property type="entry name" value="FAMILY REGULATORY PROTEIN, PUTATIVE (AFU_ORTHOLOGUE AFUA_3G14730)-RELATED"/>
    <property type="match status" value="1"/>
</dbReference>
<dbReference type="RefSeq" id="XP_023622559.1">
    <property type="nucleotide sequence ID" value="XM_023766791.1"/>
</dbReference>
<keyword evidence="1" id="KW-0808">Transferase</keyword>
<dbReference type="STRING" id="112498.A0A2D3V5T7"/>
<dbReference type="PANTHER" id="PTHR31896:SF64">
    <property type="entry name" value="TRICHOTHECENE 3-O-ACETYLTRANSFERASE"/>
    <property type="match status" value="1"/>
</dbReference>
<dbReference type="EMBL" id="FJUY01000001">
    <property type="protein sequence ID" value="CZT15663.1"/>
    <property type="molecule type" value="Genomic_DNA"/>
</dbReference>
<dbReference type="InterPro" id="IPR023213">
    <property type="entry name" value="CAT-like_dom_sf"/>
</dbReference>
<reference evidence="2 3" key="1">
    <citation type="submission" date="2016-03" db="EMBL/GenBank/DDBJ databases">
        <authorList>
            <person name="Ploux O."/>
        </authorList>
    </citation>
    <scope>NUCLEOTIDE SEQUENCE [LARGE SCALE GENOMIC DNA]</scope>
    <source>
        <strain evidence="2 3">URUG2</strain>
    </source>
</reference>
<dbReference type="GeneID" id="35596741"/>
<proteinExistence type="predicted"/>
<gene>
    <name evidence="2" type="ORF">RCC_01498</name>
</gene>
<evidence type="ECO:0000313" key="2">
    <source>
        <dbReference type="EMBL" id="CZT15663.1"/>
    </source>
</evidence>
<evidence type="ECO:0000313" key="3">
    <source>
        <dbReference type="Proteomes" id="UP000225277"/>
    </source>
</evidence>
<protein>
    <recommendedName>
        <fullName evidence="4">Trichothecene 3-O-acetyltransferase</fullName>
    </recommendedName>
</protein>
<sequence>MPDTDVYPTQQQEKLIRLSICDTYSPKVWVTQTHFFPLKNQDDFIRIHEVLREGLKRTLDEIPALAGTILRESDDPRDISIKIENDSHIEFPREDLSQQESIPSFSTLEADGFPMKADLVWAFSKPETLTPTSEGARLLAVKLNLIKGGLALSFGFNHLLADASTVAEVERIWSLHSADISAGREQQRYKGEVDDSAIRSRLSKPSDGVGPFTDEHWKLFPTEFSQLHLSRTAVTKEAALSTLEQTKEAHLAALGGKVEKTLWAIWEFSPESLVQLKKDATGTDAAQWISTMDALVGLFWSRFSAIKQKSKEGHDQSLLLFPINIRQRLQPAIPAQYIGNAVDIVFAETSLAELEKSESGLQYAAREVRKAVAGYSTSAWAAWLTMAAGLPNDKAICPDPVRLLATHNLGFNDYSKSQSNTLDWGSDLGRAARTRYCKPAASLAGCAPAVIVNPRLFDGGLEVATTVTEELCAALQKDAVFEKYGKLTTAYL</sequence>
<dbReference type="GO" id="GO:0016740">
    <property type="term" value="F:transferase activity"/>
    <property type="evidence" value="ECO:0007669"/>
    <property type="project" value="UniProtKB-KW"/>
</dbReference>
<keyword evidence="3" id="KW-1185">Reference proteome</keyword>
<dbReference type="Proteomes" id="UP000225277">
    <property type="component" value="Unassembled WGS sequence"/>
</dbReference>
<organism evidence="2 3">
    <name type="scientific">Ramularia collo-cygni</name>
    <dbReference type="NCBI Taxonomy" id="112498"/>
    <lineage>
        <taxon>Eukaryota</taxon>
        <taxon>Fungi</taxon>
        <taxon>Dikarya</taxon>
        <taxon>Ascomycota</taxon>
        <taxon>Pezizomycotina</taxon>
        <taxon>Dothideomycetes</taxon>
        <taxon>Dothideomycetidae</taxon>
        <taxon>Mycosphaerellales</taxon>
        <taxon>Mycosphaerellaceae</taxon>
        <taxon>Ramularia</taxon>
    </lineage>
</organism>